<dbReference type="PANTHER" id="PTHR39594">
    <property type="entry name" value="PROTEIN YCHQ"/>
    <property type="match status" value="1"/>
</dbReference>
<comment type="caution">
    <text evidence="2">The sequence shown here is derived from an EMBL/GenBank/DDBJ whole genome shotgun (WGS) entry which is preliminary data.</text>
</comment>
<protein>
    <submittedName>
        <fullName evidence="2">Protein SirB2</fullName>
    </submittedName>
</protein>
<dbReference type="PANTHER" id="PTHR39594:SF1">
    <property type="entry name" value="PROTEIN YCHQ"/>
    <property type="match status" value="1"/>
</dbReference>
<dbReference type="RefSeq" id="WP_036544338.1">
    <property type="nucleotide sequence ID" value="NZ_JMSZ01000016.1"/>
</dbReference>
<keyword evidence="3" id="KW-1185">Reference proteome</keyword>
<dbReference type="OrthoDB" id="5588650at2"/>
<feature type="transmembrane region" description="Helical" evidence="1">
    <location>
        <begin position="48"/>
        <end position="67"/>
    </location>
</feature>
<evidence type="ECO:0000256" key="1">
    <source>
        <dbReference type="SAM" id="Phobius"/>
    </source>
</evidence>
<organism evidence="2 3">
    <name type="scientific">Nitrincola lacisaponensis</name>
    <dbReference type="NCBI Taxonomy" id="267850"/>
    <lineage>
        <taxon>Bacteria</taxon>
        <taxon>Pseudomonadati</taxon>
        <taxon>Pseudomonadota</taxon>
        <taxon>Gammaproteobacteria</taxon>
        <taxon>Oceanospirillales</taxon>
        <taxon>Oceanospirillaceae</taxon>
        <taxon>Nitrincola</taxon>
    </lineage>
</organism>
<keyword evidence="1" id="KW-1133">Transmembrane helix</keyword>
<accession>A0A063Y3N0</accession>
<dbReference type="AlphaFoldDB" id="A0A063Y3N0"/>
<dbReference type="InterPro" id="IPR007360">
    <property type="entry name" value="SirB"/>
</dbReference>
<gene>
    <name evidence="2" type="ORF">ADINL_0886</name>
</gene>
<keyword evidence="1" id="KW-0472">Membrane</keyword>
<feature type="transmembrane region" description="Helical" evidence="1">
    <location>
        <begin position="6"/>
        <end position="28"/>
    </location>
</feature>
<proteinExistence type="predicted"/>
<dbReference type="EMBL" id="JMSZ01000016">
    <property type="protein sequence ID" value="KDE40294.1"/>
    <property type="molecule type" value="Genomic_DNA"/>
</dbReference>
<evidence type="ECO:0000313" key="3">
    <source>
        <dbReference type="Proteomes" id="UP000027318"/>
    </source>
</evidence>
<reference evidence="2 3" key="1">
    <citation type="journal article" date="2005" name="Int. J. Syst. Evol. Microbiol.">
        <title>Nitrincola lacisaponensis gen. nov., sp. nov., a novel alkaliphilic bacterium isolated from an alkaline, saline lake.</title>
        <authorList>
            <person name="Dimitriu P.A."/>
            <person name="Shukla S.K."/>
            <person name="Conradt J."/>
            <person name="Marquez M.C."/>
            <person name="Ventosa A."/>
            <person name="Maglia A."/>
            <person name="Peyton B.M."/>
            <person name="Pinkart H.C."/>
            <person name="Mormile M.R."/>
        </authorList>
    </citation>
    <scope>NUCLEOTIDE SEQUENCE [LARGE SCALE GENOMIC DNA]</scope>
    <source>
        <strain evidence="2 3">4CA</strain>
    </source>
</reference>
<dbReference type="Proteomes" id="UP000027318">
    <property type="component" value="Unassembled WGS sequence"/>
</dbReference>
<feature type="transmembrane region" description="Helical" evidence="1">
    <location>
        <begin position="73"/>
        <end position="91"/>
    </location>
</feature>
<evidence type="ECO:0000313" key="2">
    <source>
        <dbReference type="EMBL" id="KDE40294.1"/>
    </source>
</evidence>
<dbReference type="PIRSF" id="PIRSF005610">
    <property type="entry name" value="SirB"/>
    <property type="match status" value="1"/>
</dbReference>
<feature type="transmembrane region" description="Helical" evidence="1">
    <location>
        <begin position="98"/>
        <end position="116"/>
    </location>
</feature>
<name>A0A063Y3N0_9GAMM</name>
<keyword evidence="1" id="KW-0812">Transmembrane</keyword>
<dbReference type="GO" id="GO:0005886">
    <property type="term" value="C:plasma membrane"/>
    <property type="evidence" value="ECO:0007669"/>
    <property type="project" value="TreeGrafter"/>
</dbReference>
<dbReference type="STRING" id="267850.ADINL_0886"/>
<sequence>MSEHYLLIKHLHITAAYCSLAFFILRAVWSVAEDHRLKSTWVRVTPHLLDTLLLLLGVSMAVFLQLWPLPDWLSAKLVALLLYIFLGTLAIKRGPTPRIRAIAACLAILVFIYMLGAAHQHHPLSWATRFQL</sequence>
<dbReference type="Pfam" id="PF04247">
    <property type="entry name" value="SirB"/>
    <property type="match status" value="1"/>
</dbReference>